<keyword evidence="1" id="KW-0233">DNA recombination</keyword>
<dbReference type="Proteomes" id="UP000295096">
    <property type="component" value="Unassembled WGS sequence"/>
</dbReference>
<comment type="caution">
    <text evidence="3">The sequence shown here is derived from an EMBL/GenBank/DDBJ whole genome shotgun (WGS) entry which is preliminary data.</text>
</comment>
<keyword evidence="4" id="KW-1185">Reference proteome</keyword>
<dbReference type="SUPFAM" id="SSF56349">
    <property type="entry name" value="DNA breaking-rejoining enzymes"/>
    <property type="match status" value="1"/>
</dbReference>
<organism evidence="3 4">
    <name type="scientific">Dankookia rubra</name>
    <dbReference type="NCBI Taxonomy" id="1442381"/>
    <lineage>
        <taxon>Bacteria</taxon>
        <taxon>Pseudomonadati</taxon>
        <taxon>Pseudomonadota</taxon>
        <taxon>Alphaproteobacteria</taxon>
        <taxon>Acetobacterales</taxon>
        <taxon>Roseomonadaceae</taxon>
        <taxon>Dankookia</taxon>
    </lineage>
</organism>
<dbReference type="OrthoDB" id="5513193at2"/>
<accession>A0A4R5Q838</accession>
<evidence type="ECO:0000313" key="4">
    <source>
        <dbReference type="Proteomes" id="UP000295096"/>
    </source>
</evidence>
<evidence type="ECO:0008006" key="5">
    <source>
        <dbReference type="Google" id="ProtNLM"/>
    </source>
</evidence>
<dbReference type="InterPro" id="IPR013762">
    <property type="entry name" value="Integrase-like_cat_sf"/>
</dbReference>
<dbReference type="Gene3D" id="1.10.443.10">
    <property type="entry name" value="Intergrase catalytic core"/>
    <property type="match status" value="1"/>
</dbReference>
<evidence type="ECO:0000256" key="2">
    <source>
        <dbReference type="SAM" id="MobiDB-lite"/>
    </source>
</evidence>
<feature type="region of interest" description="Disordered" evidence="2">
    <location>
        <begin position="149"/>
        <end position="168"/>
    </location>
</feature>
<dbReference type="GO" id="GO:0006310">
    <property type="term" value="P:DNA recombination"/>
    <property type="evidence" value="ECO:0007669"/>
    <property type="project" value="UniProtKB-KW"/>
</dbReference>
<proteinExistence type="predicted"/>
<dbReference type="GO" id="GO:0003677">
    <property type="term" value="F:DNA binding"/>
    <property type="evidence" value="ECO:0007669"/>
    <property type="project" value="InterPro"/>
</dbReference>
<gene>
    <name evidence="3" type="ORF">E2C06_29185</name>
</gene>
<dbReference type="GO" id="GO:0015074">
    <property type="term" value="P:DNA integration"/>
    <property type="evidence" value="ECO:0007669"/>
    <property type="project" value="InterPro"/>
</dbReference>
<sequence>MYHWVTRRDTVEPRRLGAGGVLLIRRRRAGLAGLQGIEGITPHSLRTGFVTHAYQAGLRDKQIMQHTRHRDLASMRRYVRRARLLQDSAAQQLCRIARLCCLGGHARGSHLSLQVVARHGPAPRHDPLSRADRGHRCGACIANFWAPPKGPSGRGGTSGPGLPTEPRLCAKYPYNWATASTSHPRD</sequence>
<evidence type="ECO:0000313" key="3">
    <source>
        <dbReference type="EMBL" id="TDH59100.1"/>
    </source>
</evidence>
<name>A0A4R5Q838_9PROT</name>
<protein>
    <recommendedName>
        <fullName evidence="5">Tyr recombinase domain-containing protein</fullName>
    </recommendedName>
</protein>
<dbReference type="EMBL" id="SMSJ01000081">
    <property type="protein sequence ID" value="TDH59100.1"/>
    <property type="molecule type" value="Genomic_DNA"/>
</dbReference>
<dbReference type="AlphaFoldDB" id="A0A4R5Q838"/>
<reference evidence="3 4" key="1">
    <citation type="journal article" date="2016" name="J. Microbiol.">
        <title>Dankookia rubra gen. nov., sp. nov., an alphaproteobacterium isolated from sediment of a shallow stream.</title>
        <authorList>
            <person name="Kim W.H."/>
            <person name="Kim D.H."/>
            <person name="Kang K."/>
            <person name="Ahn T.Y."/>
        </authorList>
    </citation>
    <scope>NUCLEOTIDE SEQUENCE [LARGE SCALE GENOMIC DNA]</scope>
    <source>
        <strain evidence="3 4">JCM30602</strain>
    </source>
</reference>
<evidence type="ECO:0000256" key="1">
    <source>
        <dbReference type="ARBA" id="ARBA00023172"/>
    </source>
</evidence>
<dbReference type="InterPro" id="IPR011010">
    <property type="entry name" value="DNA_brk_join_enz"/>
</dbReference>